<evidence type="ECO:0000313" key="2">
    <source>
        <dbReference type="EMBL" id="KAK4550264.1"/>
    </source>
</evidence>
<dbReference type="AlphaFoldDB" id="A0AAV9JY27"/>
<accession>A0AAV9JY27</accession>
<name>A0AAV9JY27_9PEZI</name>
<sequence>MASPDTLQSSQLSELQLLRNENVKLREDLDDCKVKLLTYLREDDGVPDATIRKEYENLSTAIESWIDEVLYKETKDFQQVWSAMLSVEAKQRNLLALGLYAETGLEDVRNGVRMYNADVQRIDWLGKQSHCNVFIVSLVLWRFLERNIFAHQFPIGTAEVDAKGLRFDGSGLLQNVYNVLAREEGDQGRALGDLGGGRREEDTGEQESEDENERSAPARQAKAEQIAQLITRHAPKLEELYLRNDDPFSGDVVVAFKAQTGNVYNS</sequence>
<comment type="caution">
    <text evidence="2">The sequence shown here is derived from an EMBL/GenBank/DDBJ whole genome shotgun (WGS) entry which is preliminary data.</text>
</comment>
<proteinExistence type="predicted"/>
<gene>
    <name evidence="2" type="ORF">LTR36_003231</name>
</gene>
<dbReference type="Proteomes" id="UP001324427">
    <property type="component" value="Unassembled WGS sequence"/>
</dbReference>
<dbReference type="EMBL" id="JAVFHQ010000002">
    <property type="protein sequence ID" value="KAK4550264.1"/>
    <property type="molecule type" value="Genomic_DNA"/>
</dbReference>
<evidence type="ECO:0000313" key="3">
    <source>
        <dbReference type="Proteomes" id="UP001324427"/>
    </source>
</evidence>
<feature type="compositionally biased region" description="Acidic residues" evidence="1">
    <location>
        <begin position="202"/>
        <end position="212"/>
    </location>
</feature>
<reference evidence="2 3" key="1">
    <citation type="submission" date="2021-11" db="EMBL/GenBank/DDBJ databases">
        <title>Black yeast isolated from Biological Soil Crust.</title>
        <authorList>
            <person name="Kurbessoian T."/>
        </authorList>
    </citation>
    <scope>NUCLEOTIDE SEQUENCE [LARGE SCALE GENOMIC DNA]</scope>
    <source>
        <strain evidence="2 3">CCFEE 5522</strain>
    </source>
</reference>
<feature type="region of interest" description="Disordered" evidence="1">
    <location>
        <begin position="188"/>
        <end position="224"/>
    </location>
</feature>
<evidence type="ECO:0000256" key="1">
    <source>
        <dbReference type="SAM" id="MobiDB-lite"/>
    </source>
</evidence>
<keyword evidence="3" id="KW-1185">Reference proteome</keyword>
<protein>
    <submittedName>
        <fullName evidence="2">Uncharacterized protein</fullName>
    </submittedName>
</protein>
<organism evidence="2 3">
    <name type="scientific">Oleoguttula mirabilis</name>
    <dbReference type="NCBI Taxonomy" id="1507867"/>
    <lineage>
        <taxon>Eukaryota</taxon>
        <taxon>Fungi</taxon>
        <taxon>Dikarya</taxon>
        <taxon>Ascomycota</taxon>
        <taxon>Pezizomycotina</taxon>
        <taxon>Dothideomycetes</taxon>
        <taxon>Dothideomycetidae</taxon>
        <taxon>Mycosphaerellales</taxon>
        <taxon>Teratosphaeriaceae</taxon>
        <taxon>Oleoguttula</taxon>
    </lineage>
</organism>